<dbReference type="Pfam" id="PF00583">
    <property type="entry name" value="Acetyltransf_1"/>
    <property type="match status" value="1"/>
</dbReference>
<organism evidence="2 3">
    <name type="scientific">Pendulispora albinea</name>
    <dbReference type="NCBI Taxonomy" id="2741071"/>
    <lineage>
        <taxon>Bacteria</taxon>
        <taxon>Pseudomonadati</taxon>
        <taxon>Myxococcota</taxon>
        <taxon>Myxococcia</taxon>
        <taxon>Myxococcales</taxon>
        <taxon>Sorangiineae</taxon>
        <taxon>Pendulisporaceae</taxon>
        <taxon>Pendulispora</taxon>
    </lineage>
</organism>
<dbReference type="SUPFAM" id="SSF55729">
    <property type="entry name" value="Acyl-CoA N-acyltransferases (Nat)"/>
    <property type="match status" value="1"/>
</dbReference>
<feature type="domain" description="N-acetyltransferase" evidence="1">
    <location>
        <begin position="62"/>
        <end position="216"/>
    </location>
</feature>
<dbReference type="EMBL" id="CP089984">
    <property type="protein sequence ID" value="WXB20012.1"/>
    <property type="molecule type" value="Genomic_DNA"/>
</dbReference>
<keyword evidence="3" id="KW-1185">Reference proteome</keyword>
<dbReference type="InterPro" id="IPR000182">
    <property type="entry name" value="GNAT_dom"/>
</dbReference>
<gene>
    <name evidence="2" type="ORF">LZC94_22655</name>
</gene>
<dbReference type="RefSeq" id="WP_394829612.1">
    <property type="nucleotide sequence ID" value="NZ_CP089984.1"/>
</dbReference>
<dbReference type="Gene3D" id="3.40.630.30">
    <property type="match status" value="1"/>
</dbReference>
<evidence type="ECO:0000313" key="2">
    <source>
        <dbReference type="EMBL" id="WXB20012.1"/>
    </source>
</evidence>
<proteinExistence type="predicted"/>
<sequence>MAPLAPWRFLSAPIADDSWRCLSPTPPAVRTARPWRCLVPYAAAETDRLRHGARQWNHVDIVYIRDIEPKDFPLLLRINNDHAMEVNELTRERLEELVGLSARARVVDAGLGFLLAFDQTTPVQGPNHAWFLEREPAFFYIDRVVVVPEARGRGLARRLYEDLAAAGDRVLCAEVNLEPPNHPGLAFHERLGFVPCGEGVDPRNGKRVCYLRQAAARSRANP</sequence>
<dbReference type="EC" id="2.3.1.-" evidence="2"/>
<protein>
    <submittedName>
        <fullName evidence="2">GNAT family N-acetyltransferase</fullName>
        <ecNumber evidence="2">2.3.1.-</ecNumber>
    </submittedName>
</protein>
<evidence type="ECO:0000259" key="1">
    <source>
        <dbReference type="PROSITE" id="PS51186"/>
    </source>
</evidence>
<name>A0ABZ2MBV7_9BACT</name>
<dbReference type="Proteomes" id="UP001370348">
    <property type="component" value="Chromosome"/>
</dbReference>
<keyword evidence="2" id="KW-0808">Transferase</keyword>
<dbReference type="CDD" id="cd04301">
    <property type="entry name" value="NAT_SF"/>
    <property type="match status" value="1"/>
</dbReference>
<keyword evidence="2" id="KW-0012">Acyltransferase</keyword>
<dbReference type="GO" id="GO:0016746">
    <property type="term" value="F:acyltransferase activity"/>
    <property type="evidence" value="ECO:0007669"/>
    <property type="project" value="UniProtKB-KW"/>
</dbReference>
<evidence type="ECO:0000313" key="3">
    <source>
        <dbReference type="Proteomes" id="UP001370348"/>
    </source>
</evidence>
<reference evidence="2 3" key="1">
    <citation type="submission" date="2021-12" db="EMBL/GenBank/DDBJ databases">
        <title>Discovery of the Pendulisporaceae a myxobacterial family with distinct sporulation behavior and unique specialized metabolism.</title>
        <authorList>
            <person name="Garcia R."/>
            <person name="Popoff A."/>
            <person name="Bader C.D."/>
            <person name="Loehr J."/>
            <person name="Walesch S."/>
            <person name="Walt C."/>
            <person name="Boldt J."/>
            <person name="Bunk B."/>
            <person name="Haeckl F.J.F.P.J."/>
            <person name="Gunesch A.P."/>
            <person name="Birkelbach J."/>
            <person name="Nuebel U."/>
            <person name="Pietschmann T."/>
            <person name="Bach T."/>
            <person name="Mueller R."/>
        </authorList>
    </citation>
    <scope>NUCLEOTIDE SEQUENCE [LARGE SCALE GENOMIC DNA]</scope>
    <source>
        <strain evidence="2 3">MSr11954</strain>
    </source>
</reference>
<accession>A0ABZ2MBV7</accession>
<dbReference type="InterPro" id="IPR016181">
    <property type="entry name" value="Acyl_CoA_acyltransferase"/>
</dbReference>
<dbReference type="PROSITE" id="PS51186">
    <property type="entry name" value="GNAT"/>
    <property type="match status" value="1"/>
</dbReference>